<evidence type="ECO:0000256" key="1">
    <source>
        <dbReference type="SAM" id="MobiDB-lite"/>
    </source>
</evidence>
<feature type="region of interest" description="Disordered" evidence="1">
    <location>
        <begin position="297"/>
        <end position="351"/>
    </location>
</feature>
<dbReference type="InterPro" id="IPR005162">
    <property type="entry name" value="Retrotrans_gag_dom"/>
</dbReference>
<feature type="domain" description="Retrotransposon gag" evidence="2">
    <location>
        <begin position="166"/>
        <end position="262"/>
    </location>
</feature>
<dbReference type="Pfam" id="PF03732">
    <property type="entry name" value="Retrotrans_gag"/>
    <property type="match status" value="1"/>
</dbReference>
<feature type="non-terminal residue" evidence="3">
    <location>
        <position position="367"/>
    </location>
</feature>
<reference evidence="3" key="1">
    <citation type="submission" date="2021-03" db="EMBL/GenBank/DDBJ databases">
        <title>Draft genome sequence of rust myrtle Austropuccinia psidii MF-1, a brazilian biotype.</title>
        <authorList>
            <person name="Quecine M.C."/>
            <person name="Pachon D.M.R."/>
            <person name="Bonatelli M.L."/>
            <person name="Correr F.H."/>
            <person name="Franceschini L.M."/>
            <person name="Leite T.F."/>
            <person name="Margarido G.R.A."/>
            <person name="Almeida C.A."/>
            <person name="Ferrarezi J.A."/>
            <person name="Labate C.A."/>
        </authorList>
    </citation>
    <scope>NUCLEOTIDE SEQUENCE</scope>
    <source>
        <strain evidence="3">MF-1</strain>
    </source>
</reference>
<dbReference type="PANTHER" id="PTHR15503:SF22">
    <property type="entry name" value="TRANSPOSON TY3-I GAG POLYPROTEIN"/>
    <property type="match status" value="1"/>
</dbReference>
<feature type="compositionally biased region" description="Acidic residues" evidence="1">
    <location>
        <begin position="40"/>
        <end position="57"/>
    </location>
</feature>
<keyword evidence="4" id="KW-1185">Reference proteome</keyword>
<feature type="compositionally biased region" description="Basic residues" evidence="1">
    <location>
        <begin position="326"/>
        <end position="338"/>
    </location>
</feature>
<proteinExistence type="predicted"/>
<organism evidence="3 4">
    <name type="scientific">Austropuccinia psidii MF-1</name>
    <dbReference type="NCBI Taxonomy" id="1389203"/>
    <lineage>
        <taxon>Eukaryota</taxon>
        <taxon>Fungi</taxon>
        <taxon>Dikarya</taxon>
        <taxon>Basidiomycota</taxon>
        <taxon>Pucciniomycotina</taxon>
        <taxon>Pucciniomycetes</taxon>
        <taxon>Pucciniales</taxon>
        <taxon>Sphaerophragmiaceae</taxon>
        <taxon>Austropuccinia</taxon>
    </lineage>
</organism>
<dbReference type="Proteomes" id="UP000765509">
    <property type="component" value="Unassembled WGS sequence"/>
</dbReference>
<feature type="compositionally biased region" description="Basic and acidic residues" evidence="1">
    <location>
        <begin position="297"/>
        <end position="311"/>
    </location>
</feature>
<dbReference type="OrthoDB" id="5582182at2759"/>
<evidence type="ECO:0000313" key="3">
    <source>
        <dbReference type="EMBL" id="MBW0518562.1"/>
    </source>
</evidence>
<sequence length="367" mass="41700">MEQAAPSRKEGRGPRRSISLSGVVGGFPGFSRTSLKVQGEDDDDEEENSVEEEESDGTEGVPAPVGASQSTGGPTLAQSDQPVSHQSEPYLLAIMQQMTQIMATLQAASSPGSSRPPSFNTPSMKAPECFDGTQPFKVRSFLQSCQLIFNNDLENFFQNRKKVFYATSFLICRAEKWIEPYLSNLTNQDFSYLLNSWPLFESQLFTLFGDPNEVRKAEAELDSLRMKEGGHFSQYIANFRSFVSRIGDWGERALIHHFRKGLPSRILDQLASHRSRIDSLQDLMDITLELDTRYHERQTERNYYQEKKPEAPRSSTSHPQNSSSSSHKKKKNFKKRDKPHSSLLSKDFKLMKSEKERRIKEGLCTYC</sequence>
<feature type="region of interest" description="Disordered" evidence="1">
    <location>
        <begin position="1"/>
        <end position="84"/>
    </location>
</feature>
<evidence type="ECO:0000259" key="2">
    <source>
        <dbReference type="Pfam" id="PF03732"/>
    </source>
</evidence>
<feature type="compositionally biased region" description="Low complexity" evidence="1">
    <location>
        <begin position="314"/>
        <end position="325"/>
    </location>
</feature>
<gene>
    <name evidence="3" type="ORF">O181_058277</name>
</gene>
<dbReference type="InterPro" id="IPR032567">
    <property type="entry name" value="RTL1-rel"/>
</dbReference>
<dbReference type="EMBL" id="AVOT02026727">
    <property type="protein sequence ID" value="MBW0518562.1"/>
    <property type="molecule type" value="Genomic_DNA"/>
</dbReference>
<name>A0A9Q3HWA0_9BASI</name>
<accession>A0A9Q3HWA0</accession>
<dbReference type="PANTHER" id="PTHR15503">
    <property type="entry name" value="LDOC1 RELATED"/>
    <property type="match status" value="1"/>
</dbReference>
<dbReference type="AlphaFoldDB" id="A0A9Q3HWA0"/>
<protein>
    <recommendedName>
        <fullName evidence="2">Retrotransposon gag domain-containing protein</fullName>
    </recommendedName>
</protein>
<feature type="compositionally biased region" description="Polar residues" evidence="1">
    <location>
        <begin position="67"/>
        <end position="84"/>
    </location>
</feature>
<comment type="caution">
    <text evidence="3">The sequence shown here is derived from an EMBL/GenBank/DDBJ whole genome shotgun (WGS) entry which is preliminary data.</text>
</comment>
<evidence type="ECO:0000313" key="4">
    <source>
        <dbReference type="Proteomes" id="UP000765509"/>
    </source>
</evidence>